<reference evidence="2" key="1">
    <citation type="submission" date="2013-07" db="EMBL/GenBank/DDBJ databases">
        <title>The Genome Sequence of Cryptococcus pinus CBS10737.</title>
        <authorList>
            <consortium name="The Broad Institute Genome Sequencing Platform"/>
            <person name="Cuomo C."/>
            <person name="Litvintseva A."/>
            <person name="Chen Y."/>
            <person name="Heitman J."/>
            <person name="Sun S."/>
            <person name="Springer D."/>
            <person name="Dromer F."/>
            <person name="Young S.K."/>
            <person name="Zeng Q."/>
            <person name="Gargeya S."/>
            <person name="Fitzgerald M."/>
            <person name="Abouelleil A."/>
            <person name="Alvarado L."/>
            <person name="Berlin A.M."/>
            <person name="Chapman S.B."/>
            <person name="Dewar J."/>
            <person name="Goldberg J."/>
            <person name="Griggs A."/>
            <person name="Gujja S."/>
            <person name="Hansen M."/>
            <person name="Howarth C."/>
            <person name="Imamovic A."/>
            <person name="Larimer J."/>
            <person name="McCowan C."/>
            <person name="Murphy C."/>
            <person name="Pearson M."/>
            <person name="Priest M."/>
            <person name="Roberts A."/>
            <person name="Saif S."/>
            <person name="Shea T."/>
            <person name="Sykes S."/>
            <person name="Wortman J."/>
            <person name="Nusbaum C."/>
            <person name="Birren B."/>
        </authorList>
    </citation>
    <scope>NUCLEOTIDE SEQUENCE [LARGE SCALE GENOMIC DNA]</scope>
    <source>
        <strain evidence="2">CBS 10737</strain>
    </source>
</reference>
<accession>A0A1B9I440</accession>
<dbReference type="KEGG" id="kpin:30171939"/>
<proteinExistence type="predicted"/>
<organism evidence="2">
    <name type="scientific">Kwoniella pini CBS 10737</name>
    <dbReference type="NCBI Taxonomy" id="1296096"/>
    <lineage>
        <taxon>Eukaryota</taxon>
        <taxon>Fungi</taxon>
        <taxon>Dikarya</taxon>
        <taxon>Basidiomycota</taxon>
        <taxon>Agaricomycotina</taxon>
        <taxon>Tremellomycetes</taxon>
        <taxon>Tremellales</taxon>
        <taxon>Cryptococcaceae</taxon>
        <taxon>Kwoniella</taxon>
    </lineage>
</organism>
<feature type="compositionally biased region" description="Pro residues" evidence="1">
    <location>
        <begin position="241"/>
        <end position="252"/>
    </location>
</feature>
<reference evidence="2" key="3">
    <citation type="submission" date="2016-07" db="EMBL/GenBank/DDBJ databases">
        <title>Evolution of pathogenesis and genome organization in the Tremellales.</title>
        <authorList>
            <person name="Cuomo C."/>
            <person name="Litvintseva A."/>
            <person name="Heitman J."/>
            <person name="Chen Y."/>
            <person name="Sun S."/>
            <person name="Springer D."/>
            <person name="Dromer F."/>
            <person name="Young S."/>
            <person name="Zeng Q."/>
            <person name="Chapman S."/>
            <person name="Gujja S."/>
            <person name="Saif S."/>
            <person name="Birren B."/>
        </authorList>
    </citation>
    <scope>NUCLEOTIDE SEQUENCE</scope>
    <source>
        <strain evidence="2">CBS 10737</strain>
    </source>
</reference>
<dbReference type="RefSeq" id="XP_019011470.1">
    <property type="nucleotide sequence ID" value="XM_019155316.1"/>
</dbReference>
<dbReference type="GeneID" id="30171939"/>
<reference evidence="3" key="4">
    <citation type="submission" date="2024-02" db="EMBL/GenBank/DDBJ databases">
        <title>Comparative genomics of Cryptococcus and Kwoniella reveals pathogenesis evolution and contrasting modes of karyotype evolution via chromosome fusion or intercentromeric recombination.</title>
        <authorList>
            <person name="Coelho M.A."/>
            <person name="David-Palma M."/>
            <person name="Shea T."/>
            <person name="Bowers K."/>
            <person name="McGinley-Smith S."/>
            <person name="Mohammad A.W."/>
            <person name="Gnirke A."/>
            <person name="Yurkov A.M."/>
            <person name="Nowrousian M."/>
            <person name="Sun S."/>
            <person name="Cuomo C.A."/>
            <person name="Heitman J."/>
        </authorList>
    </citation>
    <scope>NUCLEOTIDE SEQUENCE</scope>
    <source>
        <strain evidence="3">CBS 10737</strain>
    </source>
</reference>
<reference evidence="3" key="2">
    <citation type="submission" date="2013-07" db="EMBL/GenBank/DDBJ databases">
        <authorList>
            <consortium name="The Broad Institute Genome Sequencing Platform"/>
            <person name="Cuomo C."/>
            <person name="Litvintseva A."/>
            <person name="Chen Y."/>
            <person name="Heitman J."/>
            <person name="Sun S."/>
            <person name="Springer D."/>
            <person name="Dromer F."/>
            <person name="Young S.K."/>
            <person name="Zeng Q."/>
            <person name="Gargeya S."/>
            <person name="Fitzgerald M."/>
            <person name="Abouelleil A."/>
            <person name="Alvarado L."/>
            <person name="Berlin A.M."/>
            <person name="Chapman S.B."/>
            <person name="Dewar J."/>
            <person name="Goldberg J."/>
            <person name="Griggs A."/>
            <person name="Gujja S."/>
            <person name="Hansen M."/>
            <person name="Howarth C."/>
            <person name="Imamovic A."/>
            <person name="Larimer J."/>
            <person name="McCowan C."/>
            <person name="Murphy C."/>
            <person name="Pearson M."/>
            <person name="Priest M."/>
            <person name="Roberts A."/>
            <person name="Saif S."/>
            <person name="Shea T."/>
            <person name="Sykes S."/>
            <person name="Wortman J."/>
            <person name="Nusbaum C."/>
            <person name="Birren B."/>
        </authorList>
    </citation>
    <scope>NUCLEOTIDE SEQUENCE</scope>
    <source>
        <strain evidence="3">CBS 10737</strain>
    </source>
</reference>
<sequence length="302" mass="30863">MTAPIPISTSPAAPANLPNGHQQPFSPSMPSTTPGSSMSLSPQTPFSPPSANLGVSSTPTQGTSSLFKWAGSFGKSPNSLTGGISPTKQQKGFDIPSSVNEHDNDHEHEYHDSFEFGDIKAKSWNNSSSVGRRTMSLSFEPKSPSSNSPIASMLKGGFGGENSGGGVNAGGGGGAGNTIGIGNAQTVPSGVLADKAAKGQGLLRRLSLTGGSGYRPAFLSPPLPSGPLPPSPPTQANVPSIPAPALPAPAPVPSQSEIQINKPTVITGGPSSTNRSRRFSEGTRKRGVSPMGERLLRDHGHF</sequence>
<name>A0A1B9I440_9TREE</name>
<dbReference type="EMBL" id="CP144525">
    <property type="protein sequence ID" value="WWC71570.1"/>
    <property type="molecule type" value="Genomic_DNA"/>
</dbReference>
<evidence type="ECO:0000256" key="1">
    <source>
        <dbReference type="SAM" id="MobiDB-lite"/>
    </source>
</evidence>
<dbReference type="AlphaFoldDB" id="A0A1B9I440"/>
<dbReference type="Proteomes" id="UP000094020">
    <property type="component" value="Chromosome 7"/>
</dbReference>
<feature type="region of interest" description="Disordered" evidence="1">
    <location>
        <begin position="217"/>
        <end position="302"/>
    </location>
</feature>
<evidence type="ECO:0000313" key="3">
    <source>
        <dbReference type="EMBL" id="WWC71570.1"/>
    </source>
</evidence>
<evidence type="ECO:0000313" key="4">
    <source>
        <dbReference type="Proteomes" id="UP000094020"/>
    </source>
</evidence>
<dbReference type="OrthoDB" id="2554033at2759"/>
<dbReference type="EMBL" id="KI894010">
    <property type="protein sequence ID" value="OCF50251.1"/>
    <property type="molecule type" value="Genomic_DNA"/>
</dbReference>
<evidence type="ECO:0000313" key="2">
    <source>
        <dbReference type="EMBL" id="OCF50251.1"/>
    </source>
</evidence>
<feature type="region of interest" description="Disordered" evidence="1">
    <location>
        <begin position="1"/>
        <end position="72"/>
    </location>
</feature>
<keyword evidence="4" id="KW-1185">Reference proteome</keyword>
<gene>
    <name evidence="2" type="ORF">I206_03570</name>
    <name evidence="3" type="ORF">I206_105528</name>
</gene>
<feature type="compositionally biased region" description="Low complexity" evidence="1">
    <location>
        <begin position="1"/>
        <end position="15"/>
    </location>
</feature>
<feature type="compositionally biased region" description="Pro residues" evidence="1">
    <location>
        <begin position="219"/>
        <end position="233"/>
    </location>
</feature>
<protein>
    <submittedName>
        <fullName evidence="2">Uncharacterized protein</fullName>
    </submittedName>
</protein>
<feature type="compositionally biased region" description="Low complexity" evidence="1">
    <location>
        <begin position="24"/>
        <end position="42"/>
    </location>
</feature>
<feature type="compositionally biased region" description="Polar residues" evidence="1">
    <location>
        <begin position="254"/>
        <end position="274"/>
    </location>
</feature>
<feature type="compositionally biased region" description="Polar residues" evidence="1">
    <location>
        <begin position="49"/>
        <end position="66"/>
    </location>
</feature>